<feature type="compositionally biased region" description="Basic and acidic residues" evidence="3">
    <location>
        <begin position="465"/>
        <end position="477"/>
    </location>
</feature>
<feature type="compositionally biased region" description="Polar residues" evidence="3">
    <location>
        <begin position="407"/>
        <end position="424"/>
    </location>
</feature>
<feature type="transmembrane region" description="Helical" evidence="2">
    <location>
        <begin position="499"/>
        <end position="517"/>
    </location>
</feature>
<name>A0A915DUC9_9BILA</name>
<feature type="transmembrane region" description="Helical" evidence="2">
    <location>
        <begin position="39"/>
        <end position="58"/>
    </location>
</feature>
<dbReference type="PROSITE" id="PS50966">
    <property type="entry name" value="ZF_SWIM"/>
    <property type="match status" value="1"/>
</dbReference>
<feature type="region of interest" description="Disordered" evidence="3">
    <location>
        <begin position="453"/>
        <end position="491"/>
    </location>
</feature>
<keyword evidence="2" id="KW-0812">Transmembrane</keyword>
<accession>A0A915DUC9</accession>
<dbReference type="PANTHER" id="PTHR12372:SF7">
    <property type="entry name" value="PROTEIN PECANEX"/>
    <property type="match status" value="1"/>
</dbReference>
<evidence type="ECO:0000256" key="1">
    <source>
        <dbReference type="PROSITE-ProRule" id="PRU00325"/>
    </source>
</evidence>
<dbReference type="PANTHER" id="PTHR12372">
    <property type="entry name" value="PECANEX"/>
    <property type="match status" value="1"/>
</dbReference>
<feature type="transmembrane region" description="Helical" evidence="2">
    <location>
        <begin position="64"/>
        <end position="85"/>
    </location>
</feature>
<protein>
    <recommendedName>
        <fullName evidence="2">Pecanex-like protein</fullName>
    </recommendedName>
</protein>
<evidence type="ECO:0000313" key="5">
    <source>
        <dbReference type="Proteomes" id="UP000887574"/>
    </source>
</evidence>
<dbReference type="GO" id="GO:0008270">
    <property type="term" value="F:zinc ion binding"/>
    <property type="evidence" value="ECO:0007669"/>
    <property type="project" value="UniProtKB-KW"/>
</dbReference>
<dbReference type="GO" id="GO:0007029">
    <property type="term" value="P:endoplasmic reticulum organization"/>
    <property type="evidence" value="ECO:0007669"/>
    <property type="project" value="TreeGrafter"/>
</dbReference>
<comment type="similarity">
    <text evidence="2">Belongs to the pecanex family.</text>
</comment>
<dbReference type="GO" id="GO:0016020">
    <property type="term" value="C:membrane"/>
    <property type="evidence" value="ECO:0007669"/>
    <property type="project" value="UniProtKB-SubCell"/>
</dbReference>
<reference evidence="6" key="1">
    <citation type="submission" date="2022-11" db="UniProtKB">
        <authorList>
            <consortium name="WormBaseParasite"/>
        </authorList>
    </citation>
    <scope>IDENTIFICATION</scope>
</reference>
<sequence>MNVFRLAILEIARQGIWASLTGGWCYEPNNSIFCNTIHLYIWCTLLVLPLLLGIVGAGSDGFSLGLLLAYVGFIAALFLILKLVVSYLHNVFDTVVMTNNGLESSNRVIKDCATLRKTLVLRAFLHAAERMMRNSSMDPDRQAPALVPKISPQVYEEAYKLEQESRPFYRTAINGCNFFVIPSANAVDQNVPELFMQLIQGGYSFEQFKNLRTAFHLVTPSPVWLNFFSCSCLMGGKKSPCKHSVMLMKKQVEPIITVKTKKSASAEQTCRSPVSSFSARATESNVIEMIDLAAERSRHRQTVGGAVRTASLNVPEDGENGPGNDRHKYHHVRIDDPGSSTAAAETGEAEFLSEGFPAKMSSIFEDDKSSFTSSGDSTNELLRYGGTSAAKPFLLPTDSLELLPIASSNRKPNSEGTLRRTISSTRRKYSDPNSEFISIKKFNVQRRRSEERPFVRGRLSSNSENRIHSTRSEDRATLRTASTSHNGNWRKSSSGARKAFLVGQVNLVVVVFWWMSWQ</sequence>
<dbReference type="AlphaFoldDB" id="A0A915DUC9"/>
<feature type="domain" description="SWIM-type" evidence="4">
    <location>
        <begin position="221"/>
        <end position="252"/>
    </location>
</feature>
<keyword evidence="5" id="KW-1185">Reference proteome</keyword>
<keyword evidence="2" id="KW-1133">Transmembrane helix</keyword>
<keyword evidence="1" id="KW-0479">Metal-binding</keyword>
<evidence type="ECO:0000256" key="3">
    <source>
        <dbReference type="SAM" id="MobiDB-lite"/>
    </source>
</evidence>
<dbReference type="Proteomes" id="UP000887574">
    <property type="component" value="Unplaced"/>
</dbReference>
<comment type="caution">
    <text evidence="2">Lacks conserved residue(s) required for the propagation of feature annotation.</text>
</comment>
<dbReference type="WBParaSite" id="jg23272.1">
    <property type="protein sequence ID" value="jg23272.1"/>
    <property type="gene ID" value="jg23272"/>
</dbReference>
<dbReference type="InterPro" id="IPR039797">
    <property type="entry name" value="Pecanex"/>
</dbReference>
<dbReference type="GO" id="GO:0005783">
    <property type="term" value="C:endoplasmic reticulum"/>
    <property type="evidence" value="ECO:0007669"/>
    <property type="project" value="TreeGrafter"/>
</dbReference>
<evidence type="ECO:0000313" key="6">
    <source>
        <dbReference type="WBParaSite" id="jg23272.1"/>
    </source>
</evidence>
<feature type="compositionally biased region" description="Polar residues" evidence="3">
    <location>
        <begin position="479"/>
        <end position="491"/>
    </location>
</feature>
<feature type="region of interest" description="Disordered" evidence="3">
    <location>
        <begin position="407"/>
        <end position="429"/>
    </location>
</feature>
<organism evidence="5 6">
    <name type="scientific">Ditylenchus dipsaci</name>
    <dbReference type="NCBI Taxonomy" id="166011"/>
    <lineage>
        <taxon>Eukaryota</taxon>
        <taxon>Metazoa</taxon>
        <taxon>Ecdysozoa</taxon>
        <taxon>Nematoda</taxon>
        <taxon>Chromadorea</taxon>
        <taxon>Rhabditida</taxon>
        <taxon>Tylenchina</taxon>
        <taxon>Tylenchomorpha</taxon>
        <taxon>Sphaerularioidea</taxon>
        <taxon>Anguinidae</taxon>
        <taxon>Anguininae</taxon>
        <taxon>Ditylenchus</taxon>
    </lineage>
</organism>
<evidence type="ECO:0000256" key="2">
    <source>
        <dbReference type="RuleBase" id="RU367089"/>
    </source>
</evidence>
<dbReference type="InterPro" id="IPR007527">
    <property type="entry name" value="Znf_SWIM"/>
</dbReference>
<comment type="subcellular location">
    <subcellularLocation>
        <location evidence="2">Membrane</location>
        <topology evidence="2">Multi-pass membrane protein</topology>
    </subcellularLocation>
</comment>
<keyword evidence="1" id="KW-0862">Zinc</keyword>
<keyword evidence="1" id="KW-0863">Zinc-finger</keyword>
<proteinExistence type="inferred from homology"/>
<evidence type="ECO:0000259" key="4">
    <source>
        <dbReference type="PROSITE" id="PS50966"/>
    </source>
</evidence>
<keyword evidence="2" id="KW-0472">Membrane</keyword>